<gene>
    <name evidence="2" type="ORF">E8L99_17320</name>
</gene>
<evidence type="ECO:0008006" key="4">
    <source>
        <dbReference type="Google" id="ProtNLM"/>
    </source>
</evidence>
<feature type="chain" id="PRO_5020585161" description="Twin-arginine translocation (Tat)" evidence="1">
    <location>
        <begin position="28"/>
        <end position="81"/>
    </location>
</feature>
<sequence>MLQRRSFLALVAGGLAVAVATTQQAEASPAVQSPVPLAVEPAAATSAEGPREMQYWGWRRRRRWGWRRPWRRRFWRRRYYW</sequence>
<dbReference type="EMBL" id="CP039865">
    <property type="protein sequence ID" value="QCK87390.1"/>
    <property type="molecule type" value="Genomic_DNA"/>
</dbReference>
<organism evidence="2 3">
    <name type="scientific">Phreatobacter aquaticus</name>
    <dbReference type="NCBI Taxonomy" id="2570229"/>
    <lineage>
        <taxon>Bacteria</taxon>
        <taxon>Pseudomonadati</taxon>
        <taxon>Pseudomonadota</taxon>
        <taxon>Alphaproteobacteria</taxon>
        <taxon>Hyphomicrobiales</taxon>
        <taxon>Phreatobacteraceae</taxon>
        <taxon>Phreatobacter</taxon>
    </lineage>
</organism>
<keyword evidence="3" id="KW-1185">Reference proteome</keyword>
<proteinExistence type="predicted"/>
<evidence type="ECO:0000313" key="2">
    <source>
        <dbReference type="EMBL" id="QCK87390.1"/>
    </source>
</evidence>
<protein>
    <recommendedName>
        <fullName evidence="4">Twin-arginine translocation (Tat)</fullName>
    </recommendedName>
</protein>
<accession>A0A4D7QI38</accession>
<evidence type="ECO:0000313" key="3">
    <source>
        <dbReference type="Proteomes" id="UP000298588"/>
    </source>
</evidence>
<dbReference type="AlphaFoldDB" id="A0A4D7QI38"/>
<reference evidence="2 3" key="1">
    <citation type="submission" date="2019-04" db="EMBL/GenBank/DDBJ databases">
        <title>Phreatobacter aquaticus sp. nov.</title>
        <authorList>
            <person name="Choi A."/>
            <person name="Baek K."/>
        </authorList>
    </citation>
    <scope>NUCLEOTIDE SEQUENCE [LARGE SCALE GENOMIC DNA]</scope>
    <source>
        <strain evidence="2 3">NMCR1094</strain>
    </source>
</reference>
<evidence type="ECO:0000256" key="1">
    <source>
        <dbReference type="SAM" id="SignalP"/>
    </source>
</evidence>
<dbReference type="PROSITE" id="PS51318">
    <property type="entry name" value="TAT"/>
    <property type="match status" value="1"/>
</dbReference>
<name>A0A4D7QI38_9HYPH</name>
<keyword evidence="1" id="KW-0732">Signal</keyword>
<dbReference type="KEGG" id="paqt:E8L99_17320"/>
<dbReference type="Proteomes" id="UP000298588">
    <property type="component" value="Chromosome"/>
</dbReference>
<dbReference type="InterPro" id="IPR006311">
    <property type="entry name" value="TAT_signal"/>
</dbReference>
<feature type="signal peptide" evidence="1">
    <location>
        <begin position="1"/>
        <end position="27"/>
    </location>
</feature>
<dbReference type="RefSeq" id="WP_137100719.1">
    <property type="nucleotide sequence ID" value="NZ_CP039865.1"/>
</dbReference>